<evidence type="ECO:0000313" key="2">
    <source>
        <dbReference type="Proteomes" id="UP000198280"/>
    </source>
</evidence>
<dbReference type="Proteomes" id="UP000198280">
    <property type="component" value="Unassembled WGS sequence"/>
</dbReference>
<proteinExistence type="predicted"/>
<sequence length="61" mass="6208">MDAMAHPLDTMKSTAQRLPGADTVKGAVDNVLDTVGVVSPRTRRVAAYTGAGLLGVAGVVE</sequence>
<dbReference type="AlphaFoldDB" id="A0A239NM47"/>
<accession>A0A239NM47</accession>
<name>A0A239NM47_9ACTN</name>
<dbReference type="EMBL" id="FZOF01000040">
    <property type="protein sequence ID" value="SNT55692.1"/>
    <property type="molecule type" value="Genomic_DNA"/>
</dbReference>
<reference evidence="1 2" key="1">
    <citation type="submission" date="2017-06" db="EMBL/GenBank/DDBJ databases">
        <authorList>
            <person name="Kim H.J."/>
            <person name="Triplett B.A."/>
        </authorList>
    </citation>
    <scope>NUCLEOTIDE SEQUENCE [LARGE SCALE GENOMIC DNA]</scope>
    <source>
        <strain evidence="1 2">CGMCC 4.1858</strain>
    </source>
</reference>
<dbReference type="OrthoDB" id="4249188at2"/>
<gene>
    <name evidence="1" type="ORF">SAMN05216252_14013</name>
</gene>
<keyword evidence="2" id="KW-1185">Reference proteome</keyword>
<evidence type="ECO:0000313" key="1">
    <source>
        <dbReference type="EMBL" id="SNT55692.1"/>
    </source>
</evidence>
<protein>
    <submittedName>
        <fullName evidence="1">Uncharacterized protein</fullName>
    </submittedName>
</protein>
<organism evidence="1 2">
    <name type="scientific">Actinacidiphila glaucinigra</name>
    <dbReference type="NCBI Taxonomy" id="235986"/>
    <lineage>
        <taxon>Bacteria</taxon>
        <taxon>Bacillati</taxon>
        <taxon>Actinomycetota</taxon>
        <taxon>Actinomycetes</taxon>
        <taxon>Kitasatosporales</taxon>
        <taxon>Streptomycetaceae</taxon>
        <taxon>Actinacidiphila</taxon>
    </lineage>
</organism>